<name>A0A1G7S370_9ACTN</name>
<protein>
    <submittedName>
        <fullName evidence="2">Uncharacterized protein</fullName>
    </submittedName>
</protein>
<sequence>MRGRLAPDTGWCTILPAVEQRIGSSKQPLEGAGLDPAYVPGLTVPGSREPEETAEAGTPAAPSPEAATEPAEAAPEPADAAPEPEAAAEPAAEAAPEPADAADDTEAEVAAEGPVFEAADRRASILADAAGVRLHLDDQDCEFRWDEIAAVETAFPRFGKRFTVTVHTPQARWYYVEVEAPSRSRFAEWDKQLDEVLDAYFEEGAEGAEDAEGADGAEAAEDA</sequence>
<dbReference type="AlphaFoldDB" id="A0A1G7S370"/>
<feature type="compositionally biased region" description="Low complexity" evidence="1">
    <location>
        <begin position="55"/>
        <end position="99"/>
    </location>
</feature>
<organism evidence="2 3">
    <name type="scientific">Streptomyces griseoaurantiacus</name>
    <dbReference type="NCBI Taxonomy" id="68213"/>
    <lineage>
        <taxon>Bacteria</taxon>
        <taxon>Bacillati</taxon>
        <taxon>Actinomycetota</taxon>
        <taxon>Actinomycetes</taxon>
        <taxon>Kitasatosporales</taxon>
        <taxon>Streptomycetaceae</taxon>
        <taxon>Streptomyces</taxon>
        <taxon>Streptomyces aurantiacus group</taxon>
    </lineage>
</organism>
<evidence type="ECO:0000313" key="2">
    <source>
        <dbReference type="EMBL" id="SDG16590.1"/>
    </source>
</evidence>
<feature type="region of interest" description="Disordered" evidence="1">
    <location>
        <begin position="202"/>
        <end position="223"/>
    </location>
</feature>
<gene>
    <name evidence="2" type="ORF">SAMN05216260_11583</name>
</gene>
<evidence type="ECO:0000256" key="1">
    <source>
        <dbReference type="SAM" id="MobiDB-lite"/>
    </source>
</evidence>
<dbReference type="EMBL" id="FNAX01000015">
    <property type="protein sequence ID" value="SDG16590.1"/>
    <property type="molecule type" value="Genomic_DNA"/>
</dbReference>
<evidence type="ECO:0000313" key="3">
    <source>
        <dbReference type="Proteomes" id="UP000198614"/>
    </source>
</evidence>
<feature type="region of interest" description="Disordered" evidence="1">
    <location>
        <begin position="26"/>
        <end position="108"/>
    </location>
</feature>
<reference evidence="2 3" key="1">
    <citation type="submission" date="2016-10" db="EMBL/GenBank/DDBJ databases">
        <authorList>
            <person name="de Groot N.N."/>
        </authorList>
    </citation>
    <scope>NUCLEOTIDE SEQUENCE [LARGE SCALE GENOMIC DNA]</scope>
    <source>
        <strain evidence="2 3">CGMCC 4.1859</strain>
    </source>
</reference>
<accession>A0A1G7S370</accession>
<proteinExistence type="predicted"/>
<dbReference type="Proteomes" id="UP000198614">
    <property type="component" value="Unassembled WGS sequence"/>
</dbReference>